<protein>
    <submittedName>
        <fullName evidence="1">Uncharacterized protein</fullName>
    </submittedName>
</protein>
<dbReference type="Proteomes" id="UP000800092">
    <property type="component" value="Unassembled WGS sequence"/>
</dbReference>
<organism evidence="1 2">
    <name type="scientific">Viridothelium virens</name>
    <name type="common">Speckled blister lichen</name>
    <name type="synonym">Trypethelium virens</name>
    <dbReference type="NCBI Taxonomy" id="1048519"/>
    <lineage>
        <taxon>Eukaryota</taxon>
        <taxon>Fungi</taxon>
        <taxon>Dikarya</taxon>
        <taxon>Ascomycota</taxon>
        <taxon>Pezizomycotina</taxon>
        <taxon>Dothideomycetes</taxon>
        <taxon>Dothideomycetes incertae sedis</taxon>
        <taxon>Trypetheliales</taxon>
        <taxon>Trypetheliaceae</taxon>
        <taxon>Viridothelium</taxon>
    </lineage>
</organism>
<dbReference type="EMBL" id="ML991799">
    <property type="protein sequence ID" value="KAF2234398.1"/>
    <property type="molecule type" value="Genomic_DNA"/>
</dbReference>
<gene>
    <name evidence="1" type="ORF">EV356DRAFT_160569</name>
</gene>
<evidence type="ECO:0000313" key="1">
    <source>
        <dbReference type="EMBL" id="KAF2234398.1"/>
    </source>
</evidence>
<reference evidence="1" key="1">
    <citation type="journal article" date="2020" name="Stud. Mycol.">
        <title>101 Dothideomycetes genomes: a test case for predicting lifestyles and emergence of pathogens.</title>
        <authorList>
            <person name="Haridas S."/>
            <person name="Albert R."/>
            <person name="Binder M."/>
            <person name="Bloem J."/>
            <person name="Labutti K."/>
            <person name="Salamov A."/>
            <person name="Andreopoulos B."/>
            <person name="Baker S."/>
            <person name="Barry K."/>
            <person name="Bills G."/>
            <person name="Bluhm B."/>
            <person name="Cannon C."/>
            <person name="Castanera R."/>
            <person name="Culley D."/>
            <person name="Daum C."/>
            <person name="Ezra D."/>
            <person name="Gonzalez J."/>
            <person name="Henrissat B."/>
            <person name="Kuo A."/>
            <person name="Liang C."/>
            <person name="Lipzen A."/>
            <person name="Lutzoni F."/>
            <person name="Magnuson J."/>
            <person name="Mondo S."/>
            <person name="Nolan M."/>
            <person name="Ohm R."/>
            <person name="Pangilinan J."/>
            <person name="Park H.-J."/>
            <person name="Ramirez L."/>
            <person name="Alfaro M."/>
            <person name="Sun H."/>
            <person name="Tritt A."/>
            <person name="Yoshinaga Y."/>
            <person name="Zwiers L.-H."/>
            <person name="Turgeon B."/>
            <person name="Goodwin S."/>
            <person name="Spatafora J."/>
            <person name="Crous P."/>
            <person name="Grigoriev I."/>
        </authorList>
    </citation>
    <scope>NUCLEOTIDE SEQUENCE</scope>
    <source>
        <strain evidence="1">Tuck. ex Michener</strain>
    </source>
</reference>
<proteinExistence type="predicted"/>
<sequence>MRHLRHSASFVVSPSPCQLVKDRVRASTLYLSKFVDSSKRYTYTYTNRTSACQYQASSRDYPTFPASGWFSYFRAQEVNSRIFAYQNPISLDRSPPFQHQRMSPDSLI</sequence>
<keyword evidence="2" id="KW-1185">Reference proteome</keyword>
<name>A0A6A6H993_VIRVR</name>
<evidence type="ECO:0000313" key="2">
    <source>
        <dbReference type="Proteomes" id="UP000800092"/>
    </source>
</evidence>
<dbReference type="AlphaFoldDB" id="A0A6A6H993"/>
<accession>A0A6A6H993</accession>